<feature type="compositionally biased region" description="Basic and acidic residues" evidence="1">
    <location>
        <begin position="157"/>
        <end position="169"/>
    </location>
</feature>
<evidence type="ECO:0000256" key="1">
    <source>
        <dbReference type="SAM" id="MobiDB-lite"/>
    </source>
</evidence>
<dbReference type="AlphaFoldDB" id="A0A927BJ34"/>
<feature type="region of interest" description="Disordered" evidence="1">
    <location>
        <begin position="124"/>
        <end position="169"/>
    </location>
</feature>
<reference evidence="2" key="1">
    <citation type="journal article" date="2020" name="PLoS ONE">
        <title>Isolation and characterization of Streptomyces bacteriophages and Streptomyces strains encoding biosynthetic arsenals: Streptomyces strains and phages for antibiotic discovery.</title>
        <authorList>
            <person name="Montano E.T."/>
            <person name="Nideffer J.F."/>
            <person name="Brumage L."/>
            <person name="Erb M."/>
            <person name="Derman A.I."/>
            <person name="Davis J.P."/>
            <person name="Estrada E."/>
            <person name="Fu S."/>
            <person name="Le D."/>
            <person name="Vuppala A."/>
            <person name="Tran C."/>
            <person name="Luterstein E."/>
            <person name="Lakkaraju S."/>
            <person name="Panchagnula S."/>
            <person name="Ren C."/>
            <person name="Doan J."/>
            <person name="Tran S."/>
            <person name="Soriano J."/>
            <person name="Fujita Y."/>
            <person name="Gutala P."/>
            <person name="Fujii Q."/>
            <person name="Lee M."/>
            <person name="Bui A."/>
            <person name="Villarreal C."/>
            <person name="Shing S.R."/>
            <person name="Kim S."/>
            <person name="Freeman D."/>
            <person name="Racha V."/>
            <person name="Ho A."/>
            <person name="Kumar P."/>
            <person name="Falah K."/>
            <person name="Dawson T."/>
            <person name="Enustun E."/>
            <person name="Prichard A."/>
            <person name="Gomez A."/>
            <person name="Khanna K."/>
            <person name="Trigg S."/>
            <person name="Fernandez L."/>
            <person name="Pogliano K."/>
            <person name="Pogliano J."/>
        </authorList>
    </citation>
    <scope>NUCLEOTIDE SEQUENCE</scope>
    <source>
        <strain evidence="2">QF2</strain>
    </source>
</reference>
<proteinExistence type="predicted"/>
<evidence type="ECO:0000313" key="2">
    <source>
        <dbReference type="EMBL" id="MBD2827541.1"/>
    </source>
</evidence>
<comment type="caution">
    <text evidence="2">The sequence shown here is derived from an EMBL/GenBank/DDBJ whole genome shotgun (WGS) entry which is preliminary data.</text>
</comment>
<accession>A0A927BJ34</accession>
<gene>
    <name evidence="2" type="ORF">ID875_02410</name>
</gene>
<organism evidence="2">
    <name type="scientific">Streptomyces globisporus</name>
    <dbReference type="NCBI Taxonomy" id="1908"/>
    <lineage>
        <taxon>Bacteria</taxon>
        <taxon>Bacillati</taxon>
        <taxon>Actinomycetota</taxon>
        <taxon>Actinomycetes</taxon>
        <taxon>Kitasatosporales</taxon>
        <taxon>Streptomycetaceae</taxon>
        <taxon>Streptomyces</taxon>
    </lineage>
</organism>
<dbReference type="EMBL" id="JACWUS010000001">
    <property type="protein sequence ID" value="MBD2827541.1"/>
    <property type="molecule type" value="Genomic_DNA"/>
</dbReference>
<protein>
    <submittedName>
        <fullName evidence="2">Uncharacterized protein</fullName>
    </submittedName>
</protein>
<sequence>MLMVSLCAVALAACGGGSDPGSAKPDLADQDRFLKDYVQLLNASNENGLAGLLDAHPQGDKDARARINAYGGKGWDVRWTRASEFANVWKVEIVGTAGAKNRPVHVTETVAWENAQWVMAPLPGVAPTPGGSGNRTASVSAARRRWRPATPAWGRSARSDGPTHAECPR</sequence>
<name>A0A927BJ34_STRGL</name>